<reference evidence="2 3" key="1">
    <citation type="submission" date="2018-07" db="EMBL/GenBank/DDBJ databases">
        <title>Anaerosacharophilus polymeroproducens gen. nov. sp. nov., an anaerobic bacterium isolated from salt field.</title>
        <authorList>
            <person name="Kim W."/>
            <person name="Yang S.-H."/>
            <person name="Oh J."/>
            <person name="Lee J.-H."/>
            <person name="Kwon K.K."/>
        </authorList>
    </citation>
    <scope>NUCLEOTIDE SEQUENCE [LARGE SCALE GENOMIC DNA]</scope>
    <source>
        <strain evidence="2 3">MCWD5</strain>
    </source>
</reference>
<evidence type="ECO:0000313" key="3">
    <source>
        <dbReference type="Proteomes" id="UP000255036"/>
    </source>
</evidence>
<evidence type="ECO:0008006" key="4">
    <source>
        <dbReference type="Google" id="ProtNLM"/>
    </source>
</evidence>
<evidence type="ECO:0000256" key="1">
    <source>
        <dbReference type="SAM" id="Phobius"/>
    </source>
</evidence>
<dbReference type="Proteomes" id="UP000255036">
    <property type="component" value="Unassembled WGS sequence"/>
</dbReference>
<keyword evidence="1" id="KW-0812">Transmembrane</keyword>
<evidence type="ECO:0000313" key="2">
    <source>
        <dbReference type="EMBL" id="RDU24529.1"/>
    </source>
</evidence>
<comment type="caution">
    <text evidence="2">The sequence shown here is derived from an EMBL/GenBank/DDBJ whole genome shotgun (WGS) entry which is preliminary data.</text>
</comment>
<keyword evidence="1" id="KW-0472">Membrane</keyword>
<dbReference type="AlphaFoldDB" id="A0A371AYB9"/>
<feature type="transmembrane region" description="Helical" evidence="1">
    <location>
        <begin position="6"/>
        <end position="23"/>
    </location>
</feature>
<dbReference type="EMBL" id="QRCT01000012">
    <property type="protein sequence ID" value="RDU24529.1"/>
    <property type="molecule type" value="Genomic_DNA"/>
</dbReference>
<sequence>MNKIKFIDIFGYFASILVAISFLMKSMKTLRFVNIIGSICFVIYSIIIHAYPVAFINLFVISINIHYLWQNKNSNKENQETP</sequence>
<name>A0A371AYB9_9FIRM</name>
<keyword evidence="1" id="KW-1133">Transmembrane helix</keyword>
<dbReference type="Pfam" id="PF10688">
    <property type="entry name" value="Imp-YgjV"/>
    <property type="match status" value="1"/>
</dbReference>
<dbReference type="OrthoDB" id="677174at2"/>
<proteinExistence type="predicted"/>
<keyword evidence="3" id="KW-1185">Reference proteome</keyword>
<gene>
    <name evidence="2" type="ORF">DWV06_03445</name>
</gene>
<dbReference type="InterPro" id="IPR019629">
    <property type="entry name" value="Uncharacterised_HI1736/YgjV"/>
</dbReference>
<dbReference type="RefSeq" id="WP_115480762.1">
    <property type="nucleotide sequence ID" value="NZ_QRCT01000012.1"/>
</dbReference>
<organism evidence="2 3">
    <name type="scientific">Anaerosacchariphilus polymeriproducens</name>
    <dbReference type="NCBI Taxonomy" id="1812858"/>
    <lineage>
        <taxon>Bacteria</taxon>
        <taxon>Bacillati</taxon>
        <taxon>Bacillota</taxon>
        <taxon>Clostridia</taxon>
        <taxon>Lachnospirales</taxon>
        <taxon>Lachnospiraceae</taxon>
        <taxon>Anaerosacchariphilus</taxon>
    </lineage>
</organism>
<protein>
    <recommendedName>
        <fullName evidence="4">Lactate dehydrogenase</fullName>
    </recommendedName>
</protein>
<accession>A0A371AYB9</accession>